<comment type="caution">
    <text evidence="3">The sequence shown here is derived from an EMBL/GenBank/DDBJ whole genome shotgun (WGS) entry which is preliminary data.</text>
</comment>
<dbReference type="Proteomes" id="UP000747542">
    <property type="component" value="Unassembled WGS sequence"/>
</dbReference>
<proteinExistence type="predicted"/>
<feature type="signal peptide" evidence="1">
    <location>
        <begin position="1"/>
        <end position="20"/>
    </location>
</feature>
<gene>
    <name evidence="3" type="ORF">Hamer_G024696</name>
</gene>
<sequence length="232" mass="26110">MKTLMVLVLLLLSLVQGVPGLYSYWQKSSPGQRYVKEGSLMVSVVSASTTCGVRCTENVHCISFNHNGVTQECELLNTVPYLAGDHLYLANETDWSHFSVYVPEKVFNATALCPVGSVLLSYEQPAYLKQDYDLPAYACTNHTYVLNQVALGHTDCRMVIKYDTNFLGYNHPHFPHNTMGFVDTMAHCYDYGCVGVVCVVRGNCWIQYESFLTSNTEPIHVVDVLYWYAVCQ</sequence>
<dbReference type="AlphaFoldDB" id="A0A8J5MNN1"/>
<evidence type="ECO:0000256" key="1">
    <source>
        <dbReference type="SAM" id="SignalP"/>
    </source>
</evidence>
<organism evidence="3 4">
    <name type="scientific">Homarus americanus</name>
    <name type="common">American lobster</name>
    <dbReference type="NCBI Taxonomy" id="6706"/>
    <lineage>
        <taxon>Eukaryota</taxon>
        <taxon>Metazoa</taxon>
        <taxon>Ecdysozoa</taxon>
        <taxon>Arthropoda</taxon>
        <taxon>Crustacea</taxon>
        <taxon>Multicrustacea</taxon>
        <taxon>Malacostraca</taxon>
        <taxon>Eumalacostraca</taxon>
        <taxon>Eucarida</taxon>
        <taxon>Decapoda</taxon>
        <taxon>Pleocyemata</taxon>
        <taxon>Astacidea</taxon>
        <taxon>Nephropoidea</taxon>
        <taxon>Nephropidae</taxon>
        <taxon>Homarus</taxon>
    </lineage>
</organism>
<dbReference type="Pfam" id="PF00024">
    <property type="entry name" value="PAN_1"/>
    <property type="match status" value="1"/>
</dbReference>
<feature type="chain" id="PRO_5035201905" description="Apple domain-containing protein" evidence="1">
    <location>
        <begin position="21"/>
        <end position="232"/>
    </location>
</feature>
<reference evidence="3" key="1">
    <citation type="journal article" date="2021" name="Sci. Adv.">
        <title>The American lobster genome reveals insights on longevity, neural, and immune adaptations.</title>
        <authorList>
            <person name="Polinski J.M."/>
            <person name="Zimin A.V."/>
            <person name="Clark K.F."/>
            <person name="Kohn A.B."/>
            <person name="Sadowski N."/>
            <person name="Timp W."/>
            <person name="Ptitsyn A."/>
            <person name="Khanna P."/>
            <person name="Romanova D.Y."/>
            <person name="Williams P."/>
            <person name="Greenwood S.J."/>
            <person name="Moroz L.L."/>
            <person name="Walt D.R."/>
            <person name="Bodnar A.G."/>
        </authorList>
    </citation>
    <scope>NUCLEOTIDE SEQUENCE</scope>
    <source>
        <strain evidence="3">GMGI-L3</strain>
    </source>
</reference>
<dbReference type="InterPro" id="IPR003609">
    <property type="entry name" value="Pan_app"/>
</dbReference>
<protein>
    <recommendedName>
        <fullName evidence="2">Apple domain-containing protein</fullName>
    </recommendedName>
</protein>
<feature type="domain" description="Apple" evidence="2">
    <location>
        <begin position="31"/>
        <end position="78"/>
    </location>
</feature>
<dbReference type="EMBL" id="JAHLQT010036078">
    <property type="protein sequence ID" value="KAG7157940.1"/>
    <property type="molecule type" value="Genomic_DNA"/>
</dbReference>
<evidence type="ECO:0000313" key="3">
    <source>
        <dbReference type="EMBL" id="KAG7157940.1"/>
    </source>
</evidence>
<keyword evidence="1" id="KW-0732">Signal</keyword>
<name>A0A8J5MNN1_HOMAM</name>
<accession>A0A8J5MNN1</accession>
<evidence type="ECO:0000259" key="2">
    <source>
        <dbReference type="Pfam" id="PF00024"/>
    </source>
</evidence>
<keyword evidence="4" id="KW-1185">Reference proteome</keyword>
<evidence type="ECO:0000313" key="4">
    <source>
        <dbReference type="Proteomes" id="UP000747542"/>
    </source>
</evidence>